<name>A0A545V0M7_9HYPO</name>
<sequence length="92" mass="10390">MLTLINPAPVCSGNELRCHFVFRAFWRSRRPFLNVIGPNRTQFANRSSGNQIVAFLSQCPRMTPIEGCHLLSTGISYHYPTVTKHRTSSLSP</sequence>
<evidence type="ECO:0000313" key="1">
    <source>
        <dbReference type="EMBL" id="TQV95278.1"/>
    </source>
</evidence>
<protein>
    <submittedName>
        <fullName evidence="1">Uncharacterized protein</fullName>
    </submittedName>
</protein>
<accession>A0A545V0M7</accession>
<dbReference type="Proteomes" id="UP000315783">
    <property type="component" value="Unassembled WGS sequence"/>
</dbReference>
<evidence type="ECO:0000313" key="2">
    <source>
        <dbReference type="Proteomes" id="UP000315783"/>
    </source>
</evidence>
<proteinExistence type="predicted"/>
<gene>
    <name evidence="1" type="ORF">IF1G_06265</name>
</gene>
<dbReference type="AlphaFoldDB" id="A0A545V0M7"/>
<dbReference type="EMBL" id="SPUK01000008">
    <property type="protein sequence ID" value="TQV95278.1"/>
    <property type="molecule type" value="Genomic_DNA"/>
</dbReference>
<comment type="caution">
    <text evidence="1">The sequence shown here is derived from an EMBL/GenBank/DDBJ whole genome shotgun (WGS) entry which is preliminary data.</text>
</comment>
<reference evidence="1 2" key="1">
    <citation type="journal article" date="2019" name="Appl. Microbiol. Biotechnol.">
        <title>Genome sequence of Isaria javanica and comparative genome analysis insights into family S53 peptidase evolution in fungal entomopathogens.</title>
        <authorList>
            <person name="Lin R."/>
            <person name="Zhang X."/>
            <person name="Xin B."/>
            <person name="Zou M."/>
            <person name="Gao Y."/>
            <person name="Qin F."/>
            <person name="Hu Q."/>
            <person name="Xie B."/>
            <person name="Cheng X."/>
        </authorList>
    </citation>
    <scope>NUCLEOTIDE SEQUENCE [LARGE SCALE GENOMIC DNA]</scope>
    <source>
        <strain evidence="1 2">IJ1G</strain>
    </source>
</reference>
<keyword evidence="2" id="KW-1185">Reference proteome</keyword>
<organism evidence="1 2">
    <name type="scientific">Cordyceps javanica</name>
    <dbReference type="NCBI Taxonomy" id="43265"/>
    <lineage>
        <taxon>Eukaryota</taxon>
        <taxon>Fungi</taxon>
        <taxon>Dikarya</taxon>
        <taxon>Ascomycota</taxon>
        <taxon>Pezizomycotina</taxon>
        <taxon>Sordariomycetes</taxon>
        <taxon>Hypocreomycetidae</taxon>
        <taxon>Hypocreales</taxon>
        <taxon>Cordycipitaceae</taxon>
        <taxon>Cordyceps</taxon>
    </lineage>
</organism>